<gene>
    <name evidence="1" type="ORF">AKK44_08420</name>
</gene>
<protein>
    <recommendedName>
        <fullName evidence="3">Phage protein</fullName>
    </recommendedName>
</protein>
<dbReference type="Proteomes" id="UP000049578">
    <property type="component" value="Unassembled WGS sequence"/>
</dbReference>
<dbReference type="AlphaFoldDB" id="A0A0P6S0Z6"/>
<reference evidence="1 2" key="1">
    <citation type="submission" date="2015-08" db="EMBL/GenBank/DDBJ databases">
        <title>Genome sequence of Streptococcus phocae subsp. phocae ATCC 51973T isolated from liver specimen obtained from seal.</title>
        <authorList>
            <person name="Avendano-Herrera R."/>
        </authorList>
    </citation>
    <scope>NUCLEOTIDE SEQUENCE [LARGE SCALE GENOMIC DNA]</scope>
    <source>
        <strain evidence="1 2">ATCC 51973</strain>
    </source>
</reference>
<proteinExistence type="predicted"/>
<dbReference type="PATRIC" id="fig|119224.3.peg.1660"/>
<accession>A0A0P6S0Z6</accession>
<organism evidence="1 2">
    <name type="scientific">Streptococcus phocae</name>
    <dbReference type="NCBI Taxonomy" id="119224"/>
    <lineage>
        <taxon>Bacteria</taxon>
        <taxon>Bacillati</taxon>
        <taxon>Bacillota</taxon>
        <taxon>Bacilli</taxon>
        <taxon>Lactobacillales</taxon>
        <taxon>Streptococcaceae</taxon>
        <taxon>Streptococcus</taxon>
    </lineage>
</organism>
<keyword evidence="2" id="KW-1185">Reference proteome</keyword>
<evidence type="ECO:0000313" key="2">
    <source>
        <dbReference type="Proteomes" id="UP000049578"/>
    </source>
</evidence>
<dbReference type="RefSeq" id="WP_054279300.1">
    <property type="nucleotide sequence ID" value="NZ_LHQM01000074.1"/>
</dbReference>
<evidence type="ECO:0000313" key="1">
    <source>
        <dbReference type="EMBL" id="KPJ21717.1"/>
    </source>
</evidence>
<name>A0A0P6S0Z6_9STRE</name>
<evidence type="ECO:0008006" key="3">
    <source>
        <dbReference type="Google" id="ProtNLM"/>
    </source>
</evidence>
<dbReference type="InterPro" id="IPR054052">
    <property type="entry name" value="Y16Q-like"/>
</dbReference>
<comment type="caution">
    <text evidence="1">The sequence shown here is derived from an EMBL/GenBank/DDBJ whole genome shotgun (WGS) entry which is preliminary data.</text>
</comment>
<sequence length="71" mass="8511">MKAYQKRFIEEYNQLIERLSKLDAMLDKHAQGILSFEPNSPIKLFHEQRRVMAQYIDILELRAKFEGIDLE</sequence>
<dbReference type="Pfam" id="PF21825">
    <property type="entry name" value="crAss001_48"/>
    <property type="match status" value="1"/>
</dbReference>
<dbReference type="EMBL" id="LHQM01000074">
    <property type="protein sequence ID" value="KPJ21717.1"/>
    <property type="molecule type" value="Genomic_DNA"/>
</dbReference>